<name>A0A0M0J338_9EUKA</name>
<evidence type="ECO:0000256" key="3">
    <source>
        <dbReference type="ARBA" id="ARBA00024667"/>
    </source>
</evidence>
<dbReference type="GO" id="GO:0005737">
    <property type="term" value="C:cytoplasm"/>
    <property type="evidence" value="ECO:0007669"/>
    <property type="project" value="TreeGrafter"/>
</dbReference>
<keyword evidence="2 4" id="KW-0143">Chaperone</keyword>
<proteinExistence type="inferred from homology"/>
<dbReference type="InterPro" id="IPR002777">
    <property type="entry name" value="PFD_beta-like"/>
</dbReference>
<dbReference type="FunFam" id="1.10.287.370:FF:000005">
    <property type="entry name" value="Prefoldin subunit 4"/>
    <property type="match status" value="1"/>
</dbReference>
<dbReference type="GO" id="GO:0006457">
    <property type="term" value="P:protein folding"/>
    <property type="evidence" value="ECO:0007669"/>
    <property type="project" value="UniProtKB-UniRule"/>
</dbReference>
<comment type="subunit">
    <text evidence="4">Heterohexamer of two PFD-alpha type and four PFD-beta type subunits.</text>
</comment>
<comment type="similarity">
    <text evidence="1 4">Belongs to the prefoldin subunit beta family.</text>
</comment>
<evidence type="ECO:0000256" key="2">
    <source>
        <dbReference type="ARBA" id="ARBA00023186"/>
    </source>
</evidence>
<dbReference type="OrthoDB" id="10250441at2759"/>
<dbReference type="InterPro" id="IPR009053">
    <property type="entry name" value="Prefoldin"/>
</dbReference>
<comment type="caution">
    <text evidence="6">The sequence shown here is derived from an EMBL/GenBank/DDBJ whole genome shotgun (WGS) entry which is preliminary data.</text>
</comment>
<feature type="coiled-coil region" evidence="5">
    <location>
        <begin position="90"/>
        <end position="124"/>
    </location>
</feature>
<dbReference type="EMBL" id="JWZX01003399">
    <property type="protein sequence ID" value="KOO20951.1"/>
    <property type="molecule type" value="Genomic_DNA"/>
</dbReference>
<evidence type="ECO:0000313" key="7">
    <source>
        <dbReference type="Proteomes" id="UP000037460"/>
    </source>
</evidence>
<keyword evidence="5" id="KW-0175">Coiled coil</keyword>
<comment type="function">
    <text evidence="3 4">Binds specifically to cytosolic chaperonin (c-CPN) and transfers target proteins to it. Binds to nascent polypeptide chain and promotes folding in an environment in which there are many competing pathways for nonnative proteins.</text>
</comment>
<feature type="coiled-coil region" evidence="5">
    <location>
        <begin position="33"/>
        <end position="60"/>
    </location>
</feature>
<evidence type="ECO:0000256" key="1">
    <source>
        <dbReference type="ARBA" id="ARBA00008045"/>
    </source>
</evidence>
<dbReference type="GO" id="GO:0051082">
    <property type="term" value="F:unfolded protein binding"/>
    <property type="evidence" value="ECO:0007669"/>
    <property type="project" value="InterPro"/>
</dbReference>
<dbReference type="InterPro" id="IPR016661">
    <property type="entry name" value="PFDN4"/>
</dbReference>
<dbReference type="SUPFAM" id="SSF46579">
    <property type="entry name" value="Prefoldin"/>
    <property type="match status" value="1"/>
</dbReference>
<dbReference type="CDD" id="cd23165">
    <property type="entry name" value="Prefoldin_4"/>
    <property type="match status" value="1"/>
</dbReference>
<dbReference type="PANTHER" id="PTHR21100">
    <property type="entry name" value="PREFOLDIN SUBUNIT 4"/>
    <property type="match status" value="1"/>
</dbReference>
<evidence type="ECO:0000256" key="5">
    <source>
        <dbReference type="SAM" id="Coils"/>
    </source>
</evidence>
<dbReference type="Pfam" id="PF01920">
    <property type="entry name" value="Prefoldin_2"/>
    <property type="match status" value="1"/>
</dbReference>
<dbReference type="AlphaFoldDB" id="A0A0M0J338"/>
<evidence type="ECO:0000256" key="4">
    <source>
        <dbReference type="PIRNR" id="PIRNR016477"/>
    </source>
</evidence>
<dbReference type="GO" id="GO:0016272">
    <property type="term" value="C:prefoldin complex"/>
    <property type="evidence" value="ECO:0007669"/>
    <property type="project" value="UniProtKB-UniRule"/>
</dbReference>
<gene>
    <name evidence="6" type="ORF">Ctob_000394</name>
</gene>
<dbReference type="PANTHER" id="PTHR21100:SF9">
    <property type="entry name" value="PREFOLDIN SUBUNIT 4"/>
    <property type="match status" value="1"/>
</dbReference>
<dbReference type="Proteomes" id="UP000037460">
    <property type="component" value="Unassembled WGS sequence"/>
</dbReference>
<organism evidence="6 7">
    <name type="scientific">Chrysochromulina tobinii</name>
    <dbReference type="NCBI Taxonomy" id="1460289"/>
    <lineage>
        <taxon>Eukaryota</taxon>
        <taxon>Haptista</taxon>
        <taxon>Haptophyta</taxon>
        <taxon>Prymnesiophyceae</taxon>
        <taxon>Prymnesiales</taxon>
        <taxon>Chrysochromulinaceae</taxon>
        <taxon>Chrysochromulina</taxon>
    </lineage>
</organism>
<dbReference type="PIRSF" id="PIRSF016477">
    <property type="entry name" value="Prefoldin_subunit_4"/>
    <property type="match status" value="1"/>
</dbReference>
<dbReference type="Gene3D" id="1.10.287.370">
    <property type="match status" value="1"/>
</dbReference>
<accession>A0A0M0J338</accession>
<sequence>MSGAVSRPAKWACRNEDKDVEVRREDQDCINQFGRLNGRMHDIEDELKAAQSKYELLDDASNEIILADDDVPVRYLFGECFFELSKDSTDEMLEKQKSEVQEQIDSHKAELLTIRETLADLKGKLYGRFGKNINLEE</sequence>
<evidence type="ECO:0000313" key="6">
    <source>
        <dbReference type="EMBL" id="KOO20951.1"/>
    </source>
</evidence>
<protein>
    <recommendedName>
        <fullName evidence="4">Prefoldin subunit 4</fullName>
    </recommendedName>
</protein>
<keyword evidence="7" id="KW-1185">Reference proteome</keyword>
<reference evidence="7" key="1">
    <citation type="journal article" date="2015" name="PLoS Genet.">
        <title>Genome Sequence and Transcriptome Analyses of Chrysochromulina tobin: Metabolic Tools for Enhanced Algal Fitness in the Prominent Order Prymnesiales (Haptophyceae).</title>
        <authorList>
            <person name="Hovde B.T."/>
            <person name="Deodato C.R."/>
            <person name="Hunsperger H.M."/>
            <person name="Ryken S.A."/>
            <person name="Yost W."/>
            <person name="Jha R.K."/>
            <person name="Patterson J."/>
            <person name="Monnat R.J. Jr."/>
            <person name="Barlow S.B."/>
            <person name="Starkenburg S.R."/>
            <person name="Cattolico R.A."/>
        </authorList>
    </citation>
    <scope>NUCLEOTIDE SEQUENCE</scope>
    <source>
        <strain evidence="7">CCMP291</strain>
    </source>
</reference>